<dbReference type="InterPro" id="IPR036864">
    <property type="entry name" value="Zn2-C6_fun-type_DNA-bd_sf"/>
</dbReference>
<dbReference type="CDD" id="cd12148">
    <property type="entry name" value="fungal_TF_MHR"/>
    <property type="match status" value="1"/>
</dbReference>
<sequence>MYKPARPRPKKTDIVRSRNGCKSCRERRTKCDERKPSCGTCIRLGRVCETINRGFQFRVVTSVSEKPSTKTGPAGPDLGPLQLQQSFSGYGHSHALPNIDLIHSLQHTDRDVFYTTYWEDNCLPALHPIFRSASESLGLPALKDAILALSSCNISRIHAERKSPTSVVTSGTFCPNLSHQTRSQLYYSSAIRKFTSLTTQDYQNNVTLVLTILVLFGYIEASMGNFHGFYHHVQGLSGLLVELRDTTGDPFFRALLSAWLQSQYLVWWARAYFSSLYVQRHLPSIPFPSMLEETSNSIHDRRVVALSILCESHRLNAKAALRYWQLNEEPNPTFYLHNLQPDPEFDAQLKNQSHRLDKWLLQLPASEQPIATTTPETSPIFFQSHDAALNFAYHVVARIMQCTSFLHNLPFRDPQHLGTECSEMKPWVRLLLQIAQGTNQQTLLTRNTYSIGFSGLLLAASLRCQDQTLRTEIEKWLQALQEKQPTEEGAFPVYQALAVVKAINQQREIGHDVFAVSQPVDDGGGEPKFTCYNSQMISTLLVHGKRRDSGELFTECIDLDM</sequence>
<keyword evidence="1" id="KW-0805">Transcription regulation</keyword>
<proteinExistence type="predicted"/>
<dbReference type="SMART" id="SM00066">
    <property type="entry name" value="GAL4"/>
    <property type="match status" value="1"/>
</dbReference>
<dbReference type="OrthoDB" id="39175at2759"/>
<dbReference type="GO" id="GO:0008270">
    <property type="term" value="F:zinc ion binding"/>
    <property type="evidence" value="ECO:0007669"/>
    <property type="project" value="InterPro"/>
</dbReference>
<dbReference type="Pfam" id="PF00172">
    <property type="entry name" value="Zn_clus"/>
    <property type="match status" value="1"/>
</dbReference>
<dbReference type="AlphaFoldDB" id="A0A5N6TYM3"/>
<evidence type="ECO:0000313" key="6">
    <source>
        <dbReference type="EMBL" id="KAE8151437.1"/>
    </source>
</evidence>
<dbReference type="PANTHER" id="PTHR37534:SF7">
    <property type="entry name" value="TRANSCRIPTIONAL ACTIVATOR PROTEIN UGA3"/>
    <property type="match status" value="1"/>
</dbReference>
<name>A0A5N6TYM3_ASPAV</name>
<dbReference type="CDD" id="cd00067">
    <property type="entry name" value="GAL4"/>
    <property type="match status" value="1"/>
</dbReference>
<dbReference type="GO" id="GO:0000981">
    <property type="term" value="F:DNA-binding transcription factor activity, RNA polymerase II-specific"/>
    <property type="evidence" value="ECO:0007669"/>
    <property type="project" value="InterPro"/>
</dbReference>
<protein>
    <recommendedName>
        <fullName evidence="5">Zn(2)-C6 fungal-type domain-containing protein</fullName>
    </recommendedName>
</protein>
<evidence type="ECO:0000256" key="2">
    <source>
        <dbReference type="ARBA" id="ARBA00023125"/>
    </source>
</evidence>
<feature type="domain" description="Zn(2)-C6 fungal-type" evidence="5">
    <location>
        <begin position="20"/>
        <end position="50"/>
    </location>
</feature>
<gene>
    <name evidence="6" type="ORF">BDV25DRAFT_138857</name>
</gene>
<dbReference type="GO" id="GO:0045944">
    <property type="term" value="P:positive regulation of transcription by RNA polymerase II"/>
    <property type="evidence" value="ECO:0007669"/>
    <property type="project" value="TreeGrafter"/>
</dbReference>
<evidence type="ECO:0000256" key="4">
    <source>
        <dbReference type="ARBA" id="ARBA00023242"/>
    </source>
</evidence>
<dbReference type="SUPFAM" id="SSF57701">
    <property type="entry name" value="Zn2/Cys6 DNA-binding domain"/>
    <property type="match status" value="1"/>
</dbReference>
<dbReference type="PANTHER" id="PTHR37534">
    <property type="entry name" value="TRANSCRIPTIONAL ACTIVATOR PROTEIN UGA3"/>
    <property type="match status" value="1"/>
</dbReference>
<keyword evidence="3" id="KW-0804">Transcription</keyword>
<evidence type="ECO:0000313" key="7">
    <source>
        <dbReference type="Proteomes" id="UP000325780"/>
    </source>
</evidence>
<dbReference type="PROSITE" id="PS50048">
    <property type="entry name" value="ZN2_CY6_FUNGAL_2"/>
    <property type="match status" value="1"/>
</dbReference>
<accession>A0A5N6TYM3</accession>
<keyword evidence="7" id="KW-1185">Reference proteome</keyword>
<keyword evidence="2" id="KW-0238">DNA-binding</keyword>
<evidence type="ECO:0000256" key="1">
    <source>
        <dbReference type="ARBA" id="ARBA00023015"/>
    </source>
</evidence>
<dbReference type="EMBL" id="ML742071">
    <property type="protein sequence ID" value="KAE8151437.1"/>
    <property type="molecule type" value="Genomic_DNA"/>
</dbReference>
<organism evidence="6 7">
    <name type="scientific">Aspergillus avenaceus</name>
    <dbReference type="NCBI Taxonomy" id="36643"/>
    <lineage>
        <taxon>Eukaryota</taxon>
        <taxon>Fungi</taxon>
        <taxon>Dikarya</taxon>
        <taxon>Ascomycota</taxon>
        <taxon>Pezizomycotina</taxon>
        <taxon>Eurotiomycetes</taxon>
        <taxon>Eurotiomycetidae</taxon>
        <taxon>Eurotiales</taxon>
        <taxon>Aspergillaceae</taxon>
        <taxon>Aspergillus</taxon>
        <taxon>Aspergillus subgen. Circumdati</taxon>
    </lineage>
</organism>
<dbReference type="GO" id="GO:0000976">
    <property type="term" value="F:transcription cis-regulatory region binding"/>
    <property type="evidence" value="ECO:0007669"/>
    <property type="project" value="TreeGrafter"/>
</dbReference>
<dbReference type="GO" id="GO:0005634">
    <property type="term" value="C:nucleus"/>
    <property type="evidence" value="ECO:0007669"/>
    <property type="project" value="TreeGrafter"/>
</dbReference>
<evidence type="ECO:0000256" key="3">
    <source>
        <dbReference type="ARBA" id="ARBA00023163"/>
    </source>
</evidence>
<dbReference type="Proteomes" id="UP000325780">
    <property type="component" value="Unassembled WGS sequence"/>
</dbReference>
<dbReference type="Gene3D" id="4.10.240.10">
    <property type="entry name" value="Zn(2)-C6 fungal-type DNA-binding domain"/>
    <property type="match status" value="1"/>
</dbReference>
<dbReference type="PROSITE" id="PS00463">
    <property type="entry name" value="ZN2_CY6_FUNGAL_1"/>
    <property type="match status" value="1"/>
</dbReference>
<reference evidence="6 7" key="1">
    <citation type="submission" date="2019-04" db="EMBL/GenBank/DDBJ databases">
        <title>Friends and foes A comparative genomics study of 23 Aspergillus species from section Flavi.</title>
        <authorList>
            <consortium name="DOE Joint Genome Institute"/>
            <person name="Kjaerbolling I."/>
            <person name="Vesth T."/>
            <person name="Frisvad J.C."/>
            <person name="Nybo J.L."/>
            <person name="Theobald S."/>
            <person name="Kildgaard S."/>
            <person name="Isbrandt T."/>
            <person name="Kuo A."/>
            <person name="Sato A."/>
            <person name="Lyhne E.K."/>
            <person name="Kogle M.E."/>
            <person name="Wiebenga A."/>
            <person name="Kun R.S."/>
            <person name="Lubbers R.J."/>
            <person name="Makela M.R."/>
            <person name="Barry K."/>
            <person name="Chovatia M."/>
            <person name="Clum A."/>
            <person name="Daum C."/>
            <person name="Haridas S."/>
            <person name="He G."/>
            <person name="LaButti K."/>
            <person name="Lipzen A."/>
            <person name="Mondo S."/>
            <person name="Riley R."/>
            <person name="Salamov A."/>
            <person name="Simmons B.A."/>
            <person name="Magnuson J.K."/>
            <person name="Henrissat B."/>
            <person name="Mortensen U.H."/>
            <person name="Larsen T.O."/>
            <person name="Devries R.P."/>
            <person name="Grigoriev I.V."/>
            <person name="Machida M."/>
            <person name="Baker S.E."/>
            <person name="Andersen M.R."/>
        </authorList>
    </citation>
    <scope>NUCLEOTIDE SEQUENCE [LARGE SCALE GENOMIC DNA]</scope>
    <source>
        <strain evidence="6 7">IBT 18842</strain>
    </source>
</reference>
<keyword evidence="4" id="KW-0539">Nucleus</keyword>
<dbReference type="InterPro" id="IPR001138">
    <property type="entry name" value="Zn2Cys6_DnaBD"/>
</dbReference>
<evidence type="ECO:0000259" key="5">
    <source>
        <dbReference type="PROSITE" id="PS50048"/>
    </source>
</evidence>